<accession>A0ABW3TNL0</accession>
<comment type="caution">
    <text evidence="6">The sequence shown here is derived from an EMBL/GenBank/DDBJ whole genome shotgun (WGS) entry which is preliminary data.</text>
</comment>
<evidence type="ECO:0000256" key="2">
    <source>
        <dbReference type="ARBA" id="ARBA00022801"/>
    </source>
</evidence>
<feature type="region of interest" description="Disordered" evidence="4">
    <location>
        <begin position="1"/>
        <end position="46"/>
    </location>
</feature>
<dbReference type="EMBL" id="JBHTLY010000004">
    <property type="protein sequence ID" value="MFD1202291.1"/>
    <property type="molecule type" value="Genomic_DNA"/>
</dbReference>
<reference evidence="7" key="1">
    <citation type="journal article" date="2019" name="Int. J. Syst. Evol. Microbiol.">
        <title>The Global Catalogue of Microorganisms (GCM) 10K type strain sequencing project: providing services to taxonomists for standard genome sequencing and annotation.</title>
        <authorList>
            <consortium name="The Broad Institute Genomics Platform"/>
            <consortium name="The Broad Institute Genome Sequencing Center for Infectious Disease"/>
            <person name="Wu L."/>
            <person name="Ma J."/>
        </authorList>
    </citation>
    <scope>NUCLEOTIDE SEQUENCE [LARGE SCALE GENOMIC DNA]</scope>
    <source>
        <strain evidence="7">CCUG 50213</strain>
    </source>
</reference>
<gene>
    <name evidence="6" type="ORF">ACFQ3U_10350</name>
</gene>
<feature type="domain" description="Carboxylesterase type B" evidence="5">
    <location>
        <begin position="39"/>
        <end position="473"/>
    </location>
</feature>
<evidence type="ECO:0000256" key="1">
    <source>
        <dbReference type="ARBA" id="ARBA00005964"/>
    </source>
</evidence>
<dbReference type="Gene3D" id="3.40.50.1820">
    <property type="entry name" value="alpha/beta hydrolase"/>
    <property type="match status" value="1"/>
</dbReference>
<protein>
    <recommendedName>
        <fullName evidence="3">Carboxylic ester hydrolase</fullName>
        <ecNumber evidence="3">3.1.1.-</ecNumber>
    </recommendedName>
</protein>
<dbReference type="PROSITE" id="PS00122">
    <property type="entry name" value="CARBOXYLESTERASE_B_1"/>
    <property type="match status" value="1"/>
</dbReference>
<evidence type="ECO:0000313" key="7">
    <source>
        <dbReference type="Proteomes" id="UP001597181"/>
    </source>
</evidence>
<evidence type="ECO:0000259" key="5">
    <source>
        <dbReference type="Pfam" id="PF00135"/>
    </source>
</evidence>
<dbReference type="RefSeq" id="WP_343961049.1">
    <property type="nucleotide sequence ID" value="NZ_BAAAKZ010000010.1"/>
</dbReference>
<dbReference type="Proteomes" id="UP001597181">
    <property type="component" value="Unassembled WGS sequence"/>
</dbReference>
<keyword evidence="7" id="KW-1185">Reference proteome</keyword>
<evidence type="ECO:0000313" key="6">
    <source>
        <dbReference type="EMBL" id="MFD1202291.1"/>
    </source>
</evidence>
<name>A0ABW3TNL0_9MICO</name>
<evidence type="ECO:0000256" key="3">
    <source>
        <dbReference type="RuleBase" id="RU361235"/>
    </source>
</evidence>
<evidence type="ECO:0000256" key="4">
    <source>
        <dbReference type="SAM" id="MobiDB-lite"/>
    </source>
</evidence>
<dbReference type="InterPro" id="IPR029058">
    <property type="entry name" value="AB_hydrolase_fold"/>
</dbReference>
<dbReference type="SUPFAM" id="SSF53474">
    <property type="entry name" value="alpha/beta-Hydrolases"/>
    <property type="match status" value="1"/>
</dbReference>
<sequence>MEDAQAPERAPQTPVADPHAPTHSDATAAQASDDARSLPVATTSRGEVRGRAADGVHRYLGIPYAKPPFGSLRFAAPEPAAAWVTTLDAAEFGPTAPQSPYRGDLGELIKVPAIEGSDILTVNVWAPADAADAPVVLWLHGGGLERGAAAQSGYDGSTFARDGIVFVSANYRLGAEGFSVLDGAPLNLGLRDAQLALEWVHREARAFGGDPSRITIMGESAGGALVAAILARPASRALVAGAIIQSGPLDAVDQAKARRASDAIAKRLGIPATQAAFAATEPSEILRARTEIAAGSSPLNGAPGYTLAVDPGSLPASPAEALVDAGVPVLIGTNTDEYRLWFTPEALSGITAVKGWLARLVMKVPGRAARAVREAFPGASPGEQLGQIVTDRLLRAPASRLARARKAPTFVYEFAWESPVRDLRAAHALDIAFAFDLLDDPDALRLNGDAAPAALGREMHAAWVSFIRDGDPGWPAYGAERTTRVLAESSATVPQRRAAVIDALG</sequence>
<dbReference type="InterPro" id="IPR019826">
    <property type="entry name" value="Carboxylesterase_B_AS"/>
</dbReference>
<dbReference type="Pfam" id="PF00135">
    <property type="entry name" value="COesterase"/>
    <property type="match status" value="1"/>
</dbReference>
<organism evidence="6 7">
    <name type="scientific">Leucobacter albus</name>
    <dbReference type="NCBI Taxonomy" id="272210"/>
    <lineage>
        <taxon>Bacteria</taxon>
        <taxon>Bacillati</taxon>
        <taxon>Actinomycetota</taxon>
        <taxon>Actinomycetes</taxon>
        <taxon>Micrococcales</taxon>
        <taxon>Microbacteriaceae</taxon>
        <taxon>Leucobacter</taxon>
    </lineage>
</organism>
<proteinExistence type="inferred from homology"/>
<comment type="similarity">
    <text evidence="1 3">Belongs to the type-B carboxylesterase/lipase family.</text>
</comment>
<dbReference type="InterPro" id="IPR002018">
    <property type="entry name" value="CarbesteraseB"/>
</dbReference>
<dbReference type="EC" id="3.1.1.-" evidence="3"/>
<dbReference type="PANTHER" id="PTHR11559">
    <property type="entry name" value="CARBOXYLESTERASE"/>
    <property type="match status" value="1"/>
</dbReference>
<dbReference type="InterPro" id="IPR050309">
    <property type="entry name" value="Type-B_Carboxylest/Lipase"/>
</dbReference>
<keyword evidence="2 3" id="KW-0378">Hydrolase</keyword>